<dbReference type="RefSeq" id="WP_119918103.1">
    <property type="nucleotide sequence ID" value="NZ_QYYA01000003.1"/>
</dbReference>
<proteinExistence type="predicted"/>
<evidence type="ECO:0000256" key="1">
    <source>
        <dbReference type="SAM" id="SignalP"/>
    </source>
</evidence>
<evidence type="ECO:0008006" key="4">
    <source>
        <dbReference type="Google" id="ProtNLM"/>
    </source>
</evidence>
<protein>
    <recommendedName>
        <fullName evidence="4">Lipoprotein</fullName>
    </recommendedName>
</protein>
<dbReference type="PROSITE" id="PS51257">
    <property type="entry name" value="PROKAR_LIPOPROTEIN"/>
    <property type="match status" value="1"/>
</dbReference>
<dbReference type="EMBL" id="QYYA01000003">
    <property type="protein sequence ID" value="RJG17241.1"/>
    <property type="molecule type" value="Genomic_DNA"/>
</dbReference>
<feature type="signal peptide" evidence="1">
    <location>
        <begin position="1"/>
        <end position="22"/>
    </location>
</feature>
<reference evidence="2 3" key="1">
    <citation type="submission" date="2018-09" db="EMBL/GenBank/DDBJ databases">
        <title>Alcanivorax profundi sp. nov., isolated from 1000 m-depth seawater of the Mariana Trench.</title>
        <authorList>
            <person name="Liu J."/>
        </authorList>
    </citation>
    <scope>NUCLEOTIDE SEQUENCE [LARGE SCALE GENOMIC DNA]</scope>
    <source>
        <strain evidence="2 3">MTEO17</strain>
    </source>
</reference>
<comment type="caution">
    <text evidence="2">The sequence shown here is derived from an EMBL/GenBank/DDBJ whole genome shotgun (WGS) entry which is preliminary data.</text>
</comment>
<sequence length="196" mass="20823">MKTPFSLSALFCAVLVTGCANKNVDVTPVPDDITLPDWVLNPPNDAQFVGTDCTAFNGNMNISKQASSANARLELAQQISVAVDSLVETMANRTGTGSGRAAEGSDFTAVSEQLTEQSLDGAILDAVAFGKIEGDTQLCTMWVLNGDRSRALFDSLVSAQGATLDARDENVLYQQFLSSQARQRLDAARNRDGASL</sequence>
<evidence type="ECO:0000313" key="3">
    <source>
        <dbReference type="Proteomes" id="UP000283734"/>
    </source>
</evidence>
<organism evidence="2 3">
    <name type="scientific">Alcanivorax profundi</name>
    <dbReference type="NCBI Taxonomy" id="2338368"/>
    <lineage>
        <taxon>Bacteria</taxon>
        <taxon>Pseudomonadati</taxon>
        <taxon>Pseudomonadota</taxon>
        <taxon>Gammaproteobacteria</taxon>
        <taxon>Oceanospirillales</taxon>
        <taxon>Alcanivoracaceae</taxon>
        <taxon>Alcanivorax</taxon>
    </lineage>
</organism>
<feature type="chain" id="PRO_5019147279" description="Lipoprotein" evidence="1">
    <location>
        <begin position="23"/>
        <end position="196"/>
    </location>
</feature>
<evidence type="ECO:0000313" key="2">
    <source>
        <dbReference type="EMBL" id="RJG17241.1"/>
    </source>
</evidence>
<dbReference type="AlphaFoldDB" id="A0A418XWN1"/>
<accession>A0A418XWN1</accession>
<name>A0A418XWN1_9GAMM</name>
<dbReference type="Proteomes" id="UP000283734">
    <property type="component" value="Unassembled WGS sequence"/>
</dbReference>
<gene>
    <name evidence="2" type="ORF">D4A39_10940</name>
</gene>
<keyword evidence="3" id="KW-1185">Reference proteome</keyword>
<dbReference type="OrthoDB" id="6097628at2"/>
<keyword evidence="1" id="KW-0732">Signal</keyword>